<evidence type="ECO:0000259" key="1">
    <source>
        <dbReference type="Pfam" id="PF03050"/>
    </source>
</evidence>
<protein>
    <recommendedName>
        <fullName evidence="1">Transposase IS66 central domain-containing protein</fullName>
    </recommendedName>
</protein>
<dbReference type="Pfam" id="PF03050">
    <property type="entry name" value="DDE_Tnp_IS66"/>
    <property type="match status" value="1"/>
</dbReference>
<dbReference type="EMBL" id="BARS01034832">
    <property type="protein sequence ID" value="GAG26472.1"/>
    <property type="molecule type" value="Genomic_DNA"/>
</dbReference>
<dbReference type="AlphaFoldDB" id="X0WTG1"/>
<organism evidence="2">
    <name type="scientific">marine sediment metagenome</name>
    <dbReference type="NCBI Taxonomy" id="412755"/>
    <lineage>
        <taxon>unclassified sequences</taxon>
        <taxon>metagenomes</taxon>
        <taxon>ecological metagenomes</taxon>
    </lineage>
</organism>
<sequence>MGPRAKALGADLKHRLGVSYEKTSDLLWTAFDLPITRGGLCQADGRLAKKARPVYKKLVAALRECVAVHSNEIGWRIGTLSAWLWVFTNQEITVYTIRKSR</sequence>
<proteinExistence type="predicted"/>
<accession>X0WTG1</accession>
<reference evidence="2" key="1">
    <citation type="journal article" date="2014" name="Front. Microbiol.">
        <title>High frequency of phylogenetically diverse reductive dehalogenase-homologous genes in deep subseafloor sedimentary metagenomes.</title>
        <authorList>
            <person name="Kawai M."/>
            <person name="Futagami T."/>
            <person name="Toyoda A."/>
            <person name="Takaki Y."/>
            <person name="Nishi S."/>
            <person name="Hori S."/>
            <person name="Arai W."/>
            <person name="Tsubouchi T."/>
            <person name="Morono Y."/>
            <person name="Uchiyama I."/>
            <person name="Ito T."/>
            <person name="Fujiyama A."/>
            <person name="Inagaki F."/>
            <person name="Takami H."/>
        </authorList>
    </citation>
    <scope>NUCLEOTIDE SEQUENCE</scope>
    <source>
        <strain evidence="2">Expedition CK06-06</strain>
    </source>
</reference>
<feature type="domain" description="Transposase IS66 central" evidence="1">
    <location>
        <begin position="3"/>
        <end position="101"/>
    </location>
</feature>
<dbReference type="InterPro" id="IPR004291">
    <property type="entry name" value="Transposase_IS66_central"/>
</dbReference>
<gene>
    <name evidence="2" type="ORF">S01H1_53766</name>
</gene>
<comment type="caution">
    <text evidence="2">The sequence shown here is derived from an EMBL/GenBank/DDBJ whole genome shotgun (WGS) entry which is preliminary data.</text>
</comment>
<evidence type="ECO:0000313" key="2">
    <source>
        <dbReference type="EMBL" id="GAG26472.1"/>
    </source>
</evidence>
<name>X0WTG1_9ZZZZ</name>